<evidence type="ECO:0000313" key="5">
    <source>
        <dbReference type="EMBL" id="OUO57448.1"/>
    </source>
</evidence>
<dbReference type="OrthoDB" id="9785673at2"/>
<dbReference type="CDD" id="cd18103">
    <property type="entry name" value="SpoU-like_RlmB"/>
    <property type="match status" value="1"/>
</dbReference>
<accession>A0A1Y4DKJ7</accession>
<protein>
    <submittedName>
        <fullName evidence="5">23S rRNA (Guanosine(2251)-2'-O)-methyltransferase RlmB</fullName>
    </submittedName>
</protein>
<reference evidence="6" key="1">
    <citation type="submission" date="2017-04" db="EMBL/GenBank/DDBJ databases">
        <title>Function of individual gut microbiota members based on whole genome sequencing of pure cultures obtained from chicken caecum.</title>
        <authorList>
            <person name="Medvecky M."/>
            <person name="Cejkova D."/>
            <person name="Polansky O."/>
            <person name="Karasova D."/>
            <person name="Kubasova T."/>
            <person name="Cizek A."/>
            <person name="Rychlik I."/>
        </authorList>
    </citation>
    <scope>NUCLEOTIDE SEQUENCE [LARGE SCALE GENOMIC DNA]</scope>
    <source>
        <strain evidence="6">An273</strain>
    </source>
</reference>
<dbReference type="GO" id="GO:0005829">
    <property type="term" value="C:cytosol"/>
    <property type="evidence" value="ECO:0007669"/>
    <property type="project" value="TreeGrafter"/>
</dbReference>
<evidence type="ECO:0000313" key="6">
    <source>
        <dbReference type="Proteomes" id="UP000196368"/>
    </source>
</evidence>
<dbReference type="InterPro" id="IPR029026">
    <property type="entry name" value="tRNA_m1G_MTases_N"/>
</dbReference>
<comment type="similarity">
    <text evidence="1">Belongs to the class IV-like SAM-binding methyltransferase superfamily. RNA methyltransferase TrmH family.</text>
</comment>
<dbReference type="SUPFAM" id="SSF75217">
    <property type="entry name" value="alpha/beta knot"/>
    <property type="match status" value="1"/>
</dbReference>
<evidence type="ECO:0000259" key="4">
    <source>
        <dbReference type="SMART" id="SM00967"/>
    </source>
</evidence>
<dbReference type="EMBL" id="NFJD01000001">
    <property type="protein sequence ID" value="OUO57448.1"/>
    <property type="molecule type" value="Genomic_DNA"/>
</dbReference>
<evidence type="ECO:0000256" key="3">
    <source>
        <dbReference type="ARBA" id="ARBA00022679"/>
    </source>
</evidence>
<dbReference type="Gene3D" id="3.30.1330.30">
    <property type="match status" value="1"/>
</dbReference>
<dbReference type="InterPro" id="IPR029064">
    <property type="entry name" value="Ribosomal_eL30-like_sf"/>
</dbReference>
<dbReference type="GO" id="GO:0003723">
    <property type="term" value="F:RNA binding"/>
    <property type="evidence" value="ECO:0007669"/>
    <property type="project" value="InterPro"/>
</dbReference>
<feature type="domain" description="RNA 2-O ribose methyltransferase substrate binding" evidence="4">
    <location>
        <begin position="7"/>
        <end position="84"/>
    </location>
</feature>
<dbReference type="InterPro" id="IPR004441">
    <property type="entry name" value="rRNA_MeTrfase_TrmH"/>
</dbReference>
<dbReference type="RefSeq" id="WP_087286783.1">
    <property type="nucleotide sequence ID" value="NZ_NFJD01000001.1"/>
</dbReference>
<dbReference type="InterPro" id="IPR013123">
    <property type="entry name" value="SpoU_subst-bd"/>
</dbReference>
<dbReference type="SUPFAM" id="SSF55315">
    <property type="entry name" value="L30e-like"/>
    <property type="match status" value="1"/>
</dbReference>
<proteinExistence type="inferred from homology"/>
<gene>
    <name evidence="5" type="ORF">B5F75_01360</name>
</gene>
<comment type="caution">
    <text evidence="5">The sequence shown here is derived from an EMBL/GenBank/DDBJ whole genome shotgun (WGS) entry which is preliminary data.</text>
</comment>
<organism evidence="5 6">
    <name type="scientific">Candidatus Avelusimicrobium gallicola</name>
    <dbReference type="NCBI Taxonomy" id="2562704"/>
    <lineage>
        <taxon>Bacteria</taxon>
        <taxon>Pseudomonadati</taxon>
        <taxon>Elusimicrobiota</taxon>
        <taxon>Elusimicrobia</taxon>
        <taxon>Elusimicrobiales</taxon>
        <taxon>Elusimicrobiaceae</taxon>
        <taxon>Candidatus Avelusimicrobium</taxon>
    </lineage>
</organism>
<dbReference type="FunFam" id="3.40.1280.10:FF:000008">
    <property type="entry name" value="Group 3 RNA methyltransferase TrmH"/>
    <property type="match status" value="1"/>
</dbReference>
<keyword evidence="6" id="KW-1185">Reference proteome</keyword>
<evidence type="ECO:0000256" key="1">
    <source>
        <dbReference type="ARBA" id="ARBA00007228"/>
    </source>
</evidence>
<sequence>MNDNLDMIYGIHPVMEALRSKKRNVTQLYVSDSKAGHRAVEEIIRLAKRQNVKIDRIDNKTLDRLTRNANHQGVMAKVQPIKLMKLSTALYESDGNKKDLWLAVDEMTDPQNLGAIIRSAACLGFSTIILPQRRTVGITPAVYKVACGAIENINIVEVANLSAALNDLKEEGFWVYGADMDGQPITQTDYASPAVLVIGSEGFGIREKTAENCDQIISIPQRGGVESLNASAAASIIMYDMMAKVQLKK</sequence>
<dbReference type="NCBIfam" id="TIGR00186">
    <property type="entry name" value="rRNA_methyl_3"/>
    <property type="match status" value="1"/>
</dbReference>
<dbReference type="SMART" id="SM00967">
    <property type="entry name" value="SpoU_sub_bind"/>
    <property type="match status" value="1"/>
</dbReference>
<dbReference type="InterPro" id="IPR029028">
    <property type="entry name" value="Alpha/beta_knot_MTases"/>
</dbReference>
<dbReference type="Pfam" id="PF00588">
    <property type="entry name" value="SpoU_methylase"/>
    <property type="match status" value="1"/>
</dbReference>
<dbReference type="Gene3D" id="3.40.1280.10">
    <property type="match status" value="1"/>
</dbReference>
<name>A0A1Y4DKJ7_9BACT</name>
<dbReference type="InterPro" id="IPR001537">
    <property type="entry name" value="SpoU_MeTrfase"/>
</dbReference>
<evidence type="ECO:0000256" key="2">
    <source>
        <dbReference type="ARBA" id="ARBA00022603"/>
    </source>
</evidence>
<dbReference type="PANTHER" id="PTHR46429:SF1">
    <property type="entry name" value="23S RRNA (GUANOSINE-2'-O-)-METHYLTRANSFERASE RLMB"/>
    <property type="match status" value="1"/>
</dbReference>
<dbReference type="GO" id="GO:0008173">
    <property type="term" value="F:RNA methyltransferase activity"/>
    <property type="evidence" value="ECO:0007669"/>
    <property type="project" value="InterPro"/>
</dbReference>
<keyword evidence="2 5" id="KW-0489">Methyltransferase</keyword>
<keyword evidence="3 5" id="KW-0808">Transferase</keyword>
<dbReference type="AlphaFoldDB" id="A0A1Y4DKJ7"/>
<dbReference type="PANTHER" id="PTHR46429">
    <property type="entry name" value="23S RRNA (GUANOSINE-2'-O-)-METHYLTRANSFERASE RLMB"/>
    <property type="match status" value="1"/>
</dbReference>
<dbReference type="GO" id="GO:0032259">
    <property type="term" value="P:methylation"/>
    <property type="evidence" value="ECO:0007669"/>
    <property type="project" value="UniProtKB-KW"/>
</dbReference>
<dbReference type="Pfam" id="PF08032">
    <property type="entry name" value="SpoU_sub_bind"/>
    <property type="match status" value="1"/>
</dbReference>
<dbReference type="GO" id="GO:0006396">
    <property type="term" value="P:RNA processing"/>
    <property type="evidence" value="ECO:0007669"/>
    <property type="project" value="InterPro"/>
</dbReference>
<dbReference type="Proteomes" id="UP000196368">
    <property type="component" value="Unassembled WGS sequence"/>
</dbReference>